<gene>
    <name evidence="7" type="ORF">PIIN_03111</name>
</gene>
<evidence type="ECO:0000256" key="6">
    <source>
        <dbReference type="RuleBase" id="RU000488"/>
    </source>
</evidence>
<dbReference type="SUPFAM" id="SSF103506">
    <property type="entry name" value="Mitochondrial carrier"/>
    <property type="match status" value="1"/>
</dbReference>
<dbReference type="Gene3D" id="1.50.40.10">
    <property type="entry name" value="Mitochondrial carrier domain"/>
    <property type="match status" value="1"/>
</dbReference>
<dbReference type="eggNOG" id="ENOG502RVIR">
    <property type="taxonomic scope" value="Eukaryota"/>
</dbReference>
<keyword evidence="3" id="KW-1133">Transmembrane helix</keyword>
<dbReference type="PANTHER" id="PTHR46181:SF3">
    <property type="entry name" value="MITOCHONDRIAL GLYCINE TRANSPORTER"/>
    <property type="match status" value="1"/>
</dbReference>
<sequence>MKTTEHLISGGVSGFASAVVLQPFDLVKTRIQQDGALRGEKGLSIPRVFQKIWTTEGKLALWRGTGATLARYCHYFLLLVFCCH</sequence>
<evidence type="ECO:0000256" key="4">
    <source>
        <dbReference type="ARBA" id="ARBA00023136"/>
    </source>
</evidence>
<reference evidence="7 8" key="1">
    <citation type="journal article" date="2011" name="PLoS Pathog.">
        <title>Endophytic Life Strategies Decoded by Genome and Transcriptome Analyses of the Mutualistic Root Symbiont Piriformospora indica.</title>
        <authorList>
            <person name="Zuccaro A."/>
            <person name="Lahrmann U."/>
            <person name="Guldener U."/>
            <person name="Langen G."/>
            <person name="Pfiffi S."/>
            <person name="Biedenkopf D."/>
            <person name="Wong P."/>
            <person name="Samans B."/>
            <person name="Grimm C."/>
            <person name="Basiewicz M."/>
            <person name="Murat C."/>
            <person name="Martin F."/>
            <person name="Kogel K.H."/>
        </authorList>
    </citation>
    <scope>NUCLEOTIDE SEQUENCE [LARGE SCALE GENOMIC DNA]</scope>
    <source>
        <strain evidence="7 8">DSM 11827</strain>
    </source>
</reference>
<dbReference type="Proteomes" id="UP000007148">
    <property type="component" value="Unassembled WGS sequence"/>
</dbReference>
<dbReference type="Pfam" id="PF00153">
    <property type="entry name" value="Mito_carr"/>
    <property type="match status" value="1"/>
</dbReference>
<dbReference type="InterPro" id="IPR018108">
    <property type="entry name" value="MCP_transmembrane"/>
</dbReference>
<organism evidence="7 8">
    <name type="scientific">Serendipita indica (strain DSM 11827)</name>
    <name type="common">Root endophyte fungus</name>
    <name type="synonym">Piriformospora indica</name>
    <dbReference type="NCBI Taxonomy" id="1109443"/>
    <lineage>
        <taxon>Eukaryota</taxon>
        <taxon>Fungi</taxon>
        <taxon>Dikarya</taxon>
        <taxon>Basidiomycota</taxon>
        <taxon>Agaricomycotina</taxon>
        <taxon>Agaricomycetes</taxon>
        <taxon>Sebacinales</taxon>
        <taxon>Serendipitaceae</taxon>
        <taxon>Serendipita</taxon>
    </lineage>
</organism>
<evidence type="ECO:0000256" key="3">
    <source>
        <dbReference type="ARBA" id="ARBA00022989"/>
    </source>
</evidence>
<dbReference type="STRING" id="1109443.G4TD09"/>
<evidence type="ECO:0000313" key="7">
    <source>
        <dbReference type="EMBL" id="CCA69211.1"/>
    </source>
</evidence>
<keyword evidence="8" id="KW-1185">Reference proteome</keyword>
<dbReference type="GO" id="GO:0015187">
    <property type="term" value="F:glycine transmembrane transporter activity"/>
    <property type="evidence" value="ECO:0007669"/>
    <property type="project" value="TreeGrafter"/>
</dbReference>
<name>G4TD09_SERID</name>
<dbReference type="EMBL" id="CAFZ01000049">
    <property type="protein sequence ID" value="CCA69211.1"/>
    <property type="molecule type" value="Genomic_DNA"/>
</dbReference>
<proteinExistence type="inferred from homology"/>
<keyword evidence="2 5" id="KW-0812">Transmembrane</keyword>
<dbReference type="PANTHER" id="PTHR46181">
    <property type="entry name" value="MITOCHONDRIAL GLYCINE TRANSPORTER"/>
    <property type="match status" value="1"/>
</dbReference>
<feature type="repeat" description="Solcar" evidence="5">
    <location>
        <begin position="1"/>
        <end position="84"/>
    </location>
</feature>
<comment type="caution">
    <text evidence="7">The sequence shown here is derived from an EMBL/GenBank/DDBJ whole genome shotgun (WGS) entry which is preliminary data.</text>
</comment>
<dbReference type="GO" id="GO:0005739">
    <property type="term" value="C:mitochondrion"/>
    <property type="evidence" value="ECO:0007669"/>
    <property type="project" value="TreeGrafter"/>
</dbReference>
<evidence type="ECO:0000256" key="1">
    <source>
        <dbReference type="ARBA" id="ARBA00004141"/>
    </source>
</evidence>
<evidence type="ECO:0000256" key="2">
    <source>
        <dbReference type="ARBA" id="ARBA00022692"/>
    </source>
</evidence>
<protein>
    <submittedName>
        <fullName evidence="7">Uncharacterized protein</fullName>
    </submittedName>
</protein>
<evidence type="ECO:0000313" key="8">
    <source>
        <dbReference type="Proteomes" id="UP000007148"/>
    </source>
</evidence>
<dbReference type="InParanoid" id="G4TD09"/>
<keyword evidence="4 5" id="KW-0472">Membrane</keyword>
<dbReference type="PROSITE" id="PS50920">
    <property type="entry name" value="SOLCAR"/>
    <property type="match status" value="1"/>
</dbReference>
<keyword evidence="6" id="KW-0813">Transport</keyword>
<evidence type="ECO:0000256" key="5">
    <source>
        <dbReference type="PROSITE-ProRule" id="PRU00282"/>
    </source>
</evidence>
<accession>G4TD09</accession>
<dbReference type="AlphaFoldDB" id="G4TD09"/>
<dbReference type="InterPro" id="IPR023395">
    <property type="entry name" value="MCP_dom_sf"/>
</dbReference>
<dbReference type="GO" id="GO:0016020">
    <property type="term" value="C:membrane"/>
    <property type="evidence" value="ECO:0007669"/>
    <property type="project" value="UniProtKB-SubCell"/>
</dbReference>
<dbReference type="GO" id="GO:1904983">
    <property type="term" value="P:glycine import into mitochondrion"/>
    <property type="evidence" value="ECO:0007669"/>
    <property type="project" value="TreeGrafter"/>
</dbReference>
<dbReference type="HOGENOM" id="CLU_193178_0_0_1"/>
<comment type="subcellular location">
    <subcellularLocation>
        <location evidence="1">Membrane</location>
        <topology evidence="1">Multi-pass membrane protein</topology>
    </subcellularLocation>
</comment>
<dbReference type="OrthoDB" id="3238482at2759"/>
<comment type="similarity">
    <text evidence="6">Belongs to the mitochondrial carrier (TC 2.A.29) family.</text>
</comment>